<evidence type="ECO:0000313" key="1">
    <source>
        <dbReference type="EMBL" id="KAF4667943.1"/>
    </source>
</evidence>
<protein>
    <submittedName>
        <fullName evidence="1">Uncharacterized protein</fullName>
    </submittedName>
</protein>
<name>A0A7J6M8P0_PERCH</name>
<dbReference type="Proteomes" id="UP000591131">
    <property type="component" value="Unassembled WGS sequence"/>
</dbReference>
<accession>A0A7J6M8P0</accession>
<sequence>MSAATPNAANPTPIFTVIGGNQARPAYGITGVDDRGQVPEGGYTYVVQPASVQQPQYAPPGYGYPTYATMAAPGPVYGTYYEGGFGNPYGSIIGGRDGVIFDGGGSLVYFAPVIVEADGDETLVCCDRSC</sequence>
<evidence type="ECO:0000313" key="2">
    <source>
        <dbReference type="Proteomes" id="UP000591131"/>
    </source>
</evidence>
<keyword evidence="2" id="KW-1185">Reference proteome</keyword>
<organism evidence="1 2">
    <name type="scientific">Perkinsus chesapeaki</name>
    <name type="common">Clam parasite</name>
    <name type="synonym">Perkinsus andrewsi</name>
    <dbReference type="NCBI Taxonomy" id="330153"/>
    <lineage>
        <taxon>Eukaryota</taxon>
        <taxon>Sar</taxon>
        <taxon>Alveolata</taxon>
        <taxon>Perkinsozoa</taxon>
        <taxon>Perkinsea</taxon>
        <taxon>Perkinsida</taxon>
        <taxon>Perkinsidae</taxon>
        <taxon>Perkinsus</taxon>
    </lineage>
</organism>
<reference evidence="1 2" key="1">
    <citation type="submission" date="2020-04" db="EMBL/GenBank/DDBJ databases">
        <title>Perkinsus chesapeaki whole genome sequence.</title>
        <authorList>
            <person name="Bogema D.R."/>
        </authorList>
    </citation>
    <scope>NUCLEOTIDE SEQUENCE [LARGE SCALE GENOMIC DNA]</scope>
    <source>
        <strain evidence="1">ATCC PRA-425</strain>
    </source>
</reference>
<gene>
    <name evidence="1" type="ORF">FOL47_003336</name>
</gene>
<dbReference type="AlphaFoldDB" id="A0A7J6M8P0"/>
<proteinExistence type="predicted"/>
<dbReference type="EMBL" id="JAAPAO010000200">
    <property type="protein sequence ID" value="KAF4667943.1"/>
    <property type="molecule type" value="Genomic_DNA"/>
</dbReference>
<comment type="caution">
    <text evidence="1">The sequence shown here is derived from an EMBL/GenBank/DDBJ whole genome shotgun (WGS) entry which is preliminary data.</text>
</comment>